<comment type="caution">
    <text evidence="1">The sequence shown here is derived from an EMBL/GenBank/DDBJ whole genome shotgun (WGS) entry which is preliminary data.</text>
</comment>
<reference evidence="1" key="1">
    <citation type="submission" date="2020-06" db="EMBL/GenBank/DDBJ databases">
        <authorList>
            <person name="Li T."/>
            <person name="Hu X."/>
            <person name="Zhang T."/>
            <person name="Song X."/>
            <person name="Zhang H."/>
            <person name="Dai N."/>
            <person name="Sheng W."/>
            <person name="Hou X."/>
            <person name="Wei L."/>
        </authorList>
    </citation>
    <scope>NUCLEOTIDE SEQUENCE</scope>
    <source>
        <strain evidence="1">KEN8</strain>
        <tissue evidence="1">Leaf</tissue>
    </source>
</reference>
<dbReference type="EMBL" id="JACGWM010000946">
    <property type="protein sequence ID" value="KAL0295774.1"/>
    <property type="molecule type" value="Genomic_DNA"/>
</dbReference>
<organism evidence="1">
    <name type="scientific">Sesamum calycinum</name>
    <dbReference type="NCBI Taxonomy" id="2727403"/>
    <lineage>
        <taxon>Eukaryota</taxon>
        <taxon>Viridiplantae</taxon>
        <taxon>Streptophyta</taxon>
        <taxon>Embryophyta</taxon>
        <taxon>Tracheophyta</taxon>
        <taxon>Spermatophyta</taxon>
        <taxon>Magnoliopsida</taxon>
        <taxon>eudicotyledons</taxon>
        <taxon>Gunneridae</taxon>
        <taxon>Pentapetalae</taxon>
        <taxon>asterids</taxon>
        <taxon>lamiids</taxon>
        <taxon>Lamiales</taxon>
        <taxon>Pedaliaceae</taxon>
        <taxon>Sesamum</taxon>
    </lineage>
</organism>
<accession>A0AAW2JMI1</accession>
<dbReference type="AlphaFoldDB" id="A0AAW2JMI1"/>
<reference evidence="1" key="2">
    <citation type="journal article" date="2024" name="Plant">
        <title>Genomic evolution and insights into agronomic trait innovations of Sesamum species.</title>
        <authorList>
            <person name="Miao H."/>
            <person name="Wang L."/>
            <person name="Qu L."/>
            <person name="Liu H."/>
            <person name="Sun Y."/>
            <person name="Le M."/>
            <person name="Wang Q."/>
            <person name="Wei S."/>
            <person name="Zheng Y."/>
            <person name="Lin W."/>
            <person name="Duan Y."/>
            <person name="Cao H."/>
            <person name="Xiong S."/>
            <person name="Wang X."/>
            <person name="Wei L."/>
            <person name="Li C."/>
            <person name="Ma Q."/>
            <person name="Ju M."/>
            <person name="Zhao R."/>
            <person name="Li G."/>
            <person name="Mu C."/>
            <person name="Tian Q."/>
            <person name="Mei H."/>
            <person name="Zhang T."/>
            <person name="Gao T."/>
            <person name="Zhang H."/>
        </authorList>
    </citation>
    <scope>NUCLEOTIDE SEQUENCE</scope>
    <source>
        <strain evidence="1">KEN8</strain>
    </source>
</reference>
<proteinExistence type="predicted"/>
<sequence>MVSKDYGLEGIECRPPQDDIISSNLKSSRETIGEQDTLVRLMKSSFREPVNIESDEMVSMNEMAGIVLNFENKKLGNTSNKHSQGGTSVFAPSPLLKLQPSVNIRAPASMVPIQYVFVSNPIPPTSMKPSASAPFIKDGKKFVKVLDLARVLSSSSKAKMQIKGAKKPT</sequence>
<dbReference type="Gene3D" id="3.90.25.10">
    <property type="entry name" value="UDP-galactose 4-epimerase, domain 1"/>
    <property type="match status" value="1"/>
</dbReference>
<protein>
    <submittedName>
        <fullName evidence="1">GDP-mannose 3,5-epimerase 2</fullName>
    </submittedName>
</protein>
<name>A0AAW2JMI1_9LAMI</name>
<evidence type="ECO:0000313" key="1">
    <source>
        <dbReference type="EMBL" id="KAL0295774.1"/>
    </source>
</evidence>
<gene>
    <name evidence="1" type="ORF">Scaly_3089300</name>
</gene>